<evidence type="ECO:0000256" key="5">
    <source>
        <dbReference type="PROSITE-ProRule" id="PRU01240"/>
    </source>
</evidence>
<organism evidence="9 10">
    <name type="scientific">Myceligenerans crystallogenes</name>
    <dbReference type="NCBI Taxonomy" id="316335"/>
    <lineage>
        <taxon>Bacteria</taxon>
        <taxon>Bacillati</taxon>
        <taxon>Actinomycetota</taxon>
        <taxon>Actinomycetes</taxon>
        <taxon>Micrococcales</taxon>
        <taxon>Promicromonosporaceae</taxon>
        <taxon>Myceligenerans</taxon>
    </lineage>
</organism>
<dbReference type="Proteomes" id="UP001501094">
    <property type="component" value="Unassembled WGS sequence"/>
</dbReference>
<dbReference type="RefSeq" id="WP_344106583.1">
    <property type="nucleotide sequence ID" value="NZ_BAAANL010000013.1"/>
</dbReference>
<comment type="similarity">
    <text evidence="1 5">Belongs to the peptidase S8 family.</text>
</comment>
<reference evidence="10" key="1">
    <citation type="journal article" date="2019" name="Int. J. Syst. Evol. Microbiol.">
        <title>The Global Catalogue of Microorganisms (GCM) 10K type strain sequencing project: providing services to taxonomists for standard genome sequencing and annotation.</title>
        <authorList>
            <consortium name="The Broad Institute Genomics Platform"/>
            <consortium name="The Broad Institute Genome Sequencing Center for Infectious Disease"/>
            <person name="Wu L."/>
            <person name="Ma J."/>
        </authorList>
    </citation>
    <scope>NUCLEOTIDE SEQUENCE [LARGE SCALE GENOMIC DNA]</scope>
    <source>
        <strain evidence="10">JCM 14326</strain>
    </source>
</reference>
<dbReference type="InterPro" id="IPR050131">
    <property type="entry name" value="Peptidase_S8_subtilisin-like"/>
</dbReference>
<feature type="domain" description="Peptidase S8/S53" evidence="8">
    <location>
        <begin position="219"/>
        <end position="482"/>
    </location>
</feature>
<dbReference type="EMBL" id="BAAANL010000013">
    <property type="protein sequence ID" value="GAA1876404.1"/>
    <property type="molecule type" value="Genomic_DNA"/>
</dbReference>
<comment type="caution">
    <text evidence="9">The sequence shown here is derived from an EMBL/GenBank/DDBJ whole genome shotgun (WGS) entry which is preliminary data.</text>
</comment>
<dbReference type="Pfam" id="PF00082">
    <property type="entry name" value="Peptidase_S8"/>
    <property type="match status" value="1"/>
</dbReference>
<evidence type="ECO:0000259" key="8">
    <source>
        <dbReference type="Pfam" id="PF00082"/>
    </source>
</evidence>
<dbReference type="Gene3D" id="2.60.40.2700">
    <property type="match status" value="4"/>
</dbReference>
<feature type="compositionally biased region" description="Low complexity" evidence="6">
    <location>
        <begin position="189"/>
        <end position="200"/>
    </location>
</feature>
<dbReference type="InterPro" id="IPR023828">
    <property type="entry name" value="Peptidase_S8_Ser-AS"/>
</dbReference>
<evidence type="ECO:0000256" key="2">
    <source>
        <dbReference type="ARBA" id="ARBA00022670"/>
    </source>
</evidence>
<feature type="active site" description="Charge relay system" evidence="5">
    <location>
        <position position="447"/>
    </location>
</feature>
<protein>
    <recommendedName>
        <fullName evidence="8">Peptidase S8/S53 domain-containing protein</fullName>
    </recommendedName>
</protein>
<evidence type="ECO:0000256" key="7">
    <source>
        <dbReference type="SAM" id="SignalP"/>
    </source>
</evidence>
<feature type="active site" description="Charge relay system" evidence="5">
    <location>
        <position position="228"/>
    </location>
</feature>
<keyword evidence="3 5" id="KW-0378">Hydrolase</keyword>
<keyword evidence="10" id="KW-1185">Reference proteome</keyword>
<feature type="chain" id="PRO_5045947937" description="Peptidase S8/S53 domain-containing protein" evidence="7">
    <location>
        <begin position="27"/>
        <end position="1042"/>
    </location>
</feature>
<accession>A0ABP4ZXU1</accession>
<feature type="compositionally biased region" description="Low complexity" evidence="6">
    <location>
        <begin position="26"/>
        <end position="38"/>
    </location>
</feature>
<sequence>MNPIFTRAVACAAAVVVLATPGTAVAAPPGDGAGQATARSFLPASPGRDGTASRPVPVRVPAQEKITSAAVKKFDQQGTTDFWLRFGDTPDLSAAYGIADWAARGQYVVDTLKAAAEQSQAGVVAELEAAGVSYETQWASNAILVHDGSLELATELAADAEVTQVRPTVTYAAPAPVEATPVQETADEGAPAGTLATGTPTSGISAVNADDLWAMGFTGQGIVVGGLDTGVSRANASIADSWRGASGGADYDWFDAARTGRTVPGDSDGHGTHTMGTMIGGTKYWNGESRRFGVAPGAEWIAANGCAGRCADTSLIRGGQWLLEPTRRDGSDPDPAMRPHVVNNSWGASFSTDPFMEDVVTAWEAAGIFAVFANGNDGEAGCESSGTPGSRSASYSVGAVTSGGTVAPFSSRGPGQSGAVKPDVTAPGVGVLSVTADGSMVKWDGTSMAAPHVAGAVALLWDAVPALVGDVQRTRALLDDGARDPSTSAALACGGTLDDNNVYGEGRLDVARSYQLAQSMEFSATQAPEITGTAKVGATLTAVADGAAWTPAATLTYQWYRGDQMISGATRSTYQLRPDDLGRRVKVAVLGRAPGYLPTEVDSAQTELVAKGTMNGSPWISGAVRVGGTLLAKAGTDYPSGARFRYQWRSDGAAISGATGFAYVPTSSRRGTEISVTVTASRKGYDDATTTVGGGTVGRGTFDPEQPYISGAAAPGATVYAKVPAWTPSASVLKYQWRLNGNAISGARGSSYRVQSWQKGKTLSVRVEGLRTGYATEASVSRGLVVGRAFSSSPSPRISGSKAVGRKLTASVGTWKPGPSGLSYQWYADGRPISGATGRSLALKGPQYGRRISVTVTARRYGYASTTRTSDRTSAIGRPAVGITSAENGWLVGWDSVPPGTYIAQAGTSSCVWERISSDFELLGQDFGYGQRILTLKPSDYAVWSDGCGDWRPYYAGMAERRRSTASDGVYVVGDHLERGTYVTAGPPSGGSCYYALLSATTGNVSRSHVIREARPTEPTTVTIPEGARAFETGGCAWTRVS</sequence>
<dbReference type="PROSITE" id="PS00138">
    <property type="entry name" value="SUBTILASE_SER"/>
    <property type="match status" value="1"/>
</dbReference>
<dbReference type="InterPro" id="IPR015500">
    <property type="entry name" value="Peptidase_S8_subtilisin-rel"/>
</dbReference>
<proteinExistence type="inferred from homology"/>
<evidence type="ECO:0000256" key="6">
    <source>
        <dbReference type="SAM" id="MobiDB-lite"/>
    </source>
</evidence>
<dbReference type="PANTHER" id="PTHR43806:SF11">
    <property type="entry name" value="CEREVISIN-RELATED"/>
    <property type="match status" value="1"/>
</dbReference>
<evidence type="ECO:0000256" key="3">
    <source>
        <dbReference type="ARBA" id="ARBA00022801"/>
    </source>
</evidence>
<evidence type="ECO:0000313" key="10">
    <source>
        <dbReference type="Proteomes" id="UP001501094"/>
    </source>
</evidence>
<gene>
    <name evidence="9" type="ORF">GCM10009751_40280</name>
</gene>
<dbReference type="PRINTS" id="PR00723">
    <property type="entry name" value="SUBTILISIN"/>
</dbReference>
<feature type="active site" description="Charge relay system" evidence="5">
    <location>
        <position position="270"/>
    </location>
</feature>
<evidence type="ECO:0000313" key="9">
    <source>
        <dbReference type="EMBL" id="GAA1876404.1"/>
    </source>
</evidence>
<dbReference type="SUPFAM" id="SSF52743">
    <property type="entry name" value="Subtilisin-like"/>
    <property type="match status" value="1"/>
</dbReference>
<evidence type="ECO:0000256" key="1">
    <source>
        <dbReference type="ARBA" id="ARBA00011073"/>
    </source>
</evidence>
<feature type="region of interest" description="Disordered" evidence="6">
    <location>
        <begin position="26"/>
        <end position="55"/>
    </location>
</feature>
<evidence type="ECO:0000256" key="4">
    <source>
        <dbReference type="ARBA" id="ARBA00022825"/>
    </source>
</evidence>
<dbReference type="InterPro" id="IPR000209">
    <property type="entry name" value="Peptidase_S8/S53_dom"/>
</dbReference>
<keyword evidence="7" id="KW-0732">Signal</keyword>
<dbReference type="PROSITE" id="PS51892">
    <property type="entry name" value="SUBTILASE"/>
    <property type="match status" value="1"/>
</dbReference>
<name>A0ABP4ZXU1_9MICO</name>
<dbReference type="Gene3D" id="3.40.50.200">
    <property type="entry name" value="Peptidase S8/S53 domain"/>
    <property type="match status" value="1"/>
</dbReference>
<keyword evidence="2 5" id="KW-0645">Protease</keyword>
<feature type="region of interest" description="Disordered" evidence="6">
    <location>
        <begin position="176"/>
        <end position="200"/>
    </location>
</feature>
<dbReference type="PANTHER" id="PTHR43806">
    <property type="entry name" value="PEPTIDASE S8"/>
    <property type="match status" value="1"/>
</dbReference>
<dbReference type="InterPro" id="IPR036852">
    <property type="entry name" value="Peptidase_S8/S53_dom_sf"/>
</dbReference>
<keyword evidence="4 5" id="KW-0720">Serine protease</keyword>
<feature type="signal peptide" evidence="7">
    <location>
        <begin position="1"/>
        <end position="26"/>
    </location>
</feature>